<feature type="domain" description="S-adenosylmethionine-dependent methyltransferase Rv2258c-like winged HTH" evidence="2">
    <location>
        <begin position="29"/>
        <end position="104"/>
    </location>
</feature>
<feature type="domain" description="S-adenosylmethionine-dependent methyltransferase Rv2258c-like winged HTH" evidence="2">
    <location>
        <begin position="372"/>
        <end position="440"/>
    </location>
</feature>
<accession>A0AA39LDD3</accession>
<evidence type="ECO:0000313" key="4">
    <source>
        <dbReference type="Proteomes" id="UP001175271"/>
    </source>
</evidence>
<dbReference type="Gene3D" id="3.40.50.150">
    <property type="entry name" value="Vaccinia Virus protein VP39"/>
    <property type="match status" value="2"/>
</dbReference>
<dbReference type="InterPro" id="IPR029063">
    <property type="entry name" value="SAM-dependent_MTases_sf"/>
</dbReference>
<sequence>MLPQSFEEAGTEEMELFLQKLEAIATNGTLSLVVALGLELNLFEVLGEISSEEKPVTAEIVAEKAVLKARYVREWLSSMACADFLEVTEDGGAFWMSEEKKAILCGDAPHPAIQFNIFSQQFGFVFNTICAVFKKDGPRGTTYEQYDDFCTKMNKLSQSMHSKHFVSDLLPMIDLNAALQKGVEMLDVGCGSGFHVHTLAQQYPNSKFVGIDNFAGAVVAGNEASKERGLDNATFARHDAARLPEEWSGRFDWVTIFDACHDQTRPDLCLQEVYRVLKPGGVFSMVEVKGTSNVFEDKETSGDGAAFQYGISLFHCLPIGSNSDDALGLGTKWGEKRARKLLELAGFDDIDVRDTPFFPGNVLKLRYKSDALGKELKIFETLGEISSKENPVLAEAIAEKAGLKERYVREWLASMACAHFVDVTDDGERFWIANEKKAVLCCDHEALEMLVFTQQFVPIYKTMIDVFRIDGPKGTTYDQYSDIITRLSKMSKGFYEKHLIADIVPLIEVQECALNNLEMLDVGCGNGDIVNMLAKHYPQSQFFGIDNFVNAISKATQSAIEENLSNVTFEKQDAAHLPEGWTGRFDLVTIFDACHDQMRPDLGLKEIYRVLKPGGVLAMMEIKGTSNVYEDRKDGDVAAIQYGISLFHCLPIGYNSEGTLRTFQ</sequence>
<comment type="caution">
    <text evidence="3">The sequence shown here is derived from an EMBL/GenBank/DDBJ whole genome shotgun (WGS) entry which is preliminary data.</text>
</comment>
<evidence type="ECO:0008006" key="5">
    <source>
        <dbReference type="Google" id="ProtNLM"/>
    </source>
</evidence>
<dbReference type="AlphaFoldDB" id="A0AA39LDD3"/>
<dbReference type="CDD" id="cd02440">
    <property type="entry name" value="AdoMet_MTases"/>
    <property type="match status" value="2"/>
</dbReference>
<evidence type="ECO:0000259" key="2">
    <source>
        <dbReference type="Pfam" id="PF21320"/>
    </source>
</evidence>
<name>A0AA39LDD3_9BILA</name>
<evidence type="ECO:0000259" key="1">
    <source>
        <dbReference type="Pfam" id="PF13847"/>
    </source>
</evidence>
<organism evidence="3 4">
    <name type="scientific">Steinernema hermaphroditum</name>
    <dbReference type="NCBI Taxonomy" id="289476"/>
    <lineage>
        <taxon>Eukaryota</taxon>
        <taxon>Metazoa</taxon>
        <taxon>Ecdysozoa</taxon>
        <taxon>Nematoda</taxon>
        <taxon>Chromadorea</taxon>
        <taxon>Rhabditida</taxon>
        <taxon>Tylenchina</taxon>
        <taxon>Panagrolaimomorpha</taxon>
        <taxon>Strongyloidoidea</taxon>
        <taxon>Steinernematidae</taxon>
        <taxon>Steinernema</taxon>
    </lineage>
</organism>
<dbReference type="InterPro" id="IPR025714">
    <property type="entry name" value="Methyltranfer_dom"/>
</dbReference>
<feature type="domain" description="Methyltransferase" evidence="1">
    <location>
        <begin position="180"/>
        <end position="289"/>
    </location>
</feature>
<dbReference type="SUPFAM" id="SSF53335">
    <property type="entry name" value="S-adenosyl-L-methionine-dependent methyltransferases"/>
    <property type="match status" value="2"/>
</dbReference>
<dbReference type="Pfam" id="PF13847">
    <property type="entry name" value="Methyltransf_31"/>
    <property type="match status" value="2"/>
</dbReference>
<dbReference type="Pfam" id="PF21320">
    <property type="entry name" value="WHD_Rv2258c"/>
    <property type="match status" value="2"/>
</dbReference>
<reference evidence="3" key="1">
    <citation type="submission" date="2023-06" db="EMBL/GenBank/DDBJ databases">
        <title>Genomic analysis of the entomopathogenic nematode Steinernema hermaphroditum.</title>
        <authorList>
            <person name="Schwarz E.M."/>
            <person name="Heppert J.K."/>
            <person name="Baniya A."/>
            <person name="Schwartz H.T."/>
            <person name="Tan C.-H."/>
            <person name="Antoshechkin I."/>
            <person name="Sternberg P.W."/>
            <person name="Goodrich-Blair H."/>
            <person name="Dillman A.R."/>
        </authorList>
    </citation>
    <scope>NUCLEOTIDE SEQUENCE</scope>
    <source>
        <strain evidence="3">PS9179</strain>
        <tissue evidence="3">Whole animal</tissue>
    </source>
</reference>
<protein>
    <recommendedName>
        <fullName evidence="5">Methyltransferase domain-containing protein</fullName>
    </recommendedName>
</protein>
<gene>
    <name evidence="3" type="ORF">QR680_000085</name>
</gene>
<dbReference type="InterPro" id="IPR048711">
    <property type="entry name" value="WHD_Rv2258c"/>
</dbReference>
<proteinExistence type="predicted"/>
<dbReference type="EMBL" id="JAUCMV010000005">
    <property type="protein sequence ID" value="KAK0393168.1"/>
    <property type="molecule type" value="Genomic_DNA"/>
</dbReference>
<evidence type="ECO:0000313" key="3">
    <source>
        <dbReference type="EMBL" id="KAK0393168.1"/>
    </source>
</evidence>
<dbReference type="PANTHER" id="PTHR45581">
    <property type="entry name" value="PROTEIN CBG10435"/>
    <property type="match status" value="1"/>
</dbReference>
<keyword evidence="4" id="KW-1185">Reference proteome</keyword>
<dbReference type="PANTHER" id="PTHR45581:SF3">
    <property type="entry name" value="METHYLTRANSFERASE DOMAIN-CONTAINING PROTEIN"/>
    <property type="match status" value="1"/>
</dbReference>
<feature type="domain" description="Methyltransferase" evidence="1">
    <location>
        <begin position="516"/>
        <end position="623"/>
    </location>
</feature>
<dbReference type="Proteomes" id="UP001175271">
    <property type="component" value="Unassembled WGS sequence"/>
</dbReference>